<dbReference type="GO" id="GO:0045454">
    <property type="term" value="P:cell redox homeostasis"/>
    <property type="evidence" value="ECO:0007669"/>
    <property type="project" value="TreeGrafter"/>
</dbReference>
<evidence type="ECO:0000256" key="7">
    <source>
        <dbReference type="ARBA" id="ARBA00031688"/>
    </source>
</evidence>
<dbReference type="PANTHER" id="PTHR10430">
    <property type="entry name" value="PEROXIREDOXIN"/>
    <property type="match status" value="1"/>
</dbReference>
<dbReference type="InterPro" id="IPR013740">
    <property type="entry name" value="Redoxin"/>
</dbReference>
<dbReference type="Gene3D" id="3.40.30.10">
    <property type="entry name" value="Glutaredoxin"/>
    <property type="match status" value="1"/>
</dbReference>
<evidence type="ECO:0000256" key="2">
    <source>
        <dbReference type="ARBA" id="ARBA00010505"/>
    </source>
</evidence>
<gene>
    <name evidence="10" type="ORF">WJX73_006661</name>
</gene>
<evidence type="ECO:0000256" key="4">
    <source>
        <dbReference type="ARBA" id="ARBA00022559"/>
    </source>
</evidence>
<evidence type="ECO:0000256" key="6">
    <source>
        <dbReference type="ARBA" id="ARBA00023002"/>
    </source>
</evidence>
<evidence type="ECO:0000259" key="9">
    <source>
        <dbReference type="Pfam" id="PF08534"/>
    </source>
</evidence>
<proteinExistence type="inferred from homology"/>
<comment type="caution">
    <text evidence="10">The sequence shown here is derived from an EMBL/GenBank/DDBJ whole genome shotgun (WGS) entry which is preliminary data.</text>
</comment>
<feature type="domain" description="Redoxin" evidence="9">
    <location>
        <begin position="56"/>
        <end position="183"/>
    </location>
</feature>
<keyword evidence="11" id="KW-1185">Reference proteome</keyword>
<dbReference type="EC" id="1.11.1.25" evidence="3"/>
<evidence type="ECO:0000313" key="11">
    <source>
        <dbReference type="Proteomes" id="UP001465755"/>
    </source>
</evidence>
<dbReference type="Proteomes" id="UP001465755">
    <property type="component" value="Unassembled WGS sequence"/>
</dbReference>
<protein>
    <recommendedName>
        <fullName evidence="3">glutaredoxin-dependent peroxiredoxin</fullName>
        <ecNumber evidence="3">1.11.1.25</ecNumber>
    </recommendedName>
    <alternativeName>
        <fullName evidence="7">Glutaredoxin-dependent peroxiredoxin</fullName>
    </alternativeName>
</protein>
<keyword evidence="6" id="KW-0560">Oxidoreductase</keyword>
<comment type="catalytic activity">
    <reaction evidence="1">
        <text>[glutaredoxin]-dithiol + a hydroperoxide = [glutaredoxin]-disulfide + an alcohol + H2O</text>
        <dbReference type="Rhea" id="RHEA:62624"/>
        <dbReference type="Rhea" id="RHEA-COMP:10729"/>
        <dbReference type="Rhea" id="RHEA-COMP:10730"/>
        <dbReference type="ChEBI" id="CHEBI:15377"/>
        <dbReference type="ChEBI" id="CHEBI:29950"/>
        <dbReference type="ChEBI" id="CHEBI:30879"/>
        <dbReference type="ChEBI" id="CHEBI:35924"/>
        <dbReference type="ChEBI" id="CHEBI:50058"/>
        <dbReference type="EC" id="1.11.1.25"/>
    </reaction>
</comment>
<dbReference type="GO" id="GO:0005737">
    <property type="term" value="C:cytoplasm"/>
    <property type="evidence" value="ECO:0007669"/>
    <property type="project" value="TreeGrafter"/>
</dbReference>
<dbReference type="InterPro" id="IPR037944">
    <property type="entry name" value="PRX5-like"/>
</dbReference>
<name>A0AAW1PGF0_9CHLO</name>
<dbReference type="Pfam" id="PF08534">
    <property type="entry name" value="Redoxin"/>
    <property type="match status" value="1"/>
</dbReference>
<evidence type="ECO:0000256" key="5">
    <source>
        <dbReference type="ARBA" id="ARBA00022862"/>
    </source>
</evidence>
<dbReference type="AlphaFoldDB" id="A0AAW1PGF0"/>
<accession>A0AAW1PGF0</accession>
<evidence type="ECO:0000256" key="3">
    <source>
        <dbReference type="ARBA" id="ARBA00013016"/>
    </source>
</evidence>
<evidence type="ECO:0000256" key="1">
    <source>
        <dbReference type="ARBA" id="ARBA00001711"/>
    </source>
</evidence>
<feature type="active site" description="Cysteine sulfenic acid (-SOH) intermediate" evidence="8">
    <location>
        <position position="76"/>
    </location>
</feature>
<dbReference type="PANTHER" id="PTHR10430:SF16">
    <property type="entry name" value="PEROXIREDOXIN-5, MITOCHONDRIAL"/>
    <property type="match status" value="1"/>
</dbReference>
<keyword evidence="5" id="KW-0049">Antioxidant</keyword>
<comment type="similarity">
    <text evidence="2">Belongs to the peroxiredoxin family. Prx5 subfamily.</text>
</comment>
<dbReference type="InterPro" id="IPR036249">
    <property type="entry name" value="Thioredoxin-like_sf"/>
</dbReference>
<reference evidence="10 11" key="1">
    <citation type="journal article" date="2024" name="Nat. Commun.">
        <title>Phylogenomics reveals the evolutionary origins of lichenization in chlorophyte algae.</title>
        <authorList>
            <person name="Puginier C."/>
            <person name="Libourel C."/>
            <person name="Otte J."/>
            <person name="Skaloud P."/>
            <person name="Haon M."/>
            <person name="Grisel S."/>
            <person name="Petersen M."/>
            <person name="Berrin J.G."/>
            <person name="Delaux P.M."/>
            <person name="Dal Grande F."/>
            <person name="Keller J."/>
        </authorList>
    </citation>
    <scope>NUCLEOTIDE SEQUENCE [LARGE SCALE GENOMIC DNA]</scope>
    <source>
        <strain evidence="10 11">SAG 2036</strain>
    </source>
</reference>
<organism evidence="10 11">
    <name type="scientific">Symbiochloris irregularis</name>
    <dbReference type="NCBI Taxonomy" id="706552"/>
    <lineage>
        <taxon>Eukaryota</taxon>
        <taxon>Viridiplantae</taxon>
        <taxon>Chlorophyta</taxon>
        <taxon>core chlorophytes</taxon>
        <taxon>Trebouxiophyceae</taxon>
        <taxon>Trebouxiales</taxon>
        <taxon>Trebouxiaceae</taxon>
        <taxon>Symbiochloris</taxon>
    </lineage>
</organism>
<keyword evidence="4" id="KW-0575">Peroxidase</keyword>
<dbReference type="GO" id="GO:0042744">
    <property type="term" value="P:hydrogen peroxide catabolic process"/>
    <property type="evidence" value="ECO:0007669"/>
    <property type="project" value="TreeGrafter"/>
</dbReference>
<dbReference type="EMBL" id="JALJOQ010000023">
    <property type="protein sequence ID" value="KAK9808446.1"/>
    <property type="molecule type" value="Genomic_DNA"/>
</dbReference>
<dbReference type="GO" id="GO:0034599">
    <property type="term" value="P:cellular response to oxidative stress"/>
    <property type="evidence" value="ECO:0007669"/>
    <property type="project" value="InterPro"/>
</dbReference>
<sequence>MANVDIPAGHENSDMRPNACNISLNRRRDISLRTDIKLFCSRDDEPMNLKELLRNKDLEEGSKVVLFGVPDMGKVCTDTHAPGYIKQADRLKELGVAKIFAVAVAPPNKVQDWAETCGMDNDKVCAVSDKTGAFARLLGVEINRPEESPPYVWRYAALVEQGILAKLKVEDENGQVQSSSADEIVKILEEVERRKDIAKAQGKV</sequence>
<dbReference type="SUPFAM" id="SSF52833">
    <property type="entry name" value="Thioredoxin-like"/>
    <property type="match status" value="1"/>
</dbReference>
<evidence type="ECO:0000313" key="10">
    <source>
        <dbReference type="EMBL" id="KAK9808446.1"/>
    </source>
</evidence>
<evidence type="ECO:0000256" key="8">
    <source>
        <dbReference type="PIRSR" id="PIRSR637944-1"/>
    </source>
</evidence>
<dbReference type="GO" id="GO:0008379">
    <property type="term" value="F:thioredoxin peroxidase activity"/>
    <property type="evidence" value="ECO:0007669"/>
    <property type="project" value="InterPro"/>
</dbReference>